<reference evidence="2" key="1">
    <citation type="submission" date="2024-03" db="EMBL/GenBank/DDBJ databases">
        <title>WGS assembly of Saponaria officinalis var. Norfolk2.</title>
        <authorList>
            <person name="Jenkins J."/>
            <person name="Shu S."/>
            <person name="Grimwood J."/>
            <person name="Barry K."/>
            <person name="Goodstein D."/>
            <person name="Schmutz J."/>
            <person name="Leebens-Mack J."/>
            <person name="Osbourn A."/>
        </authorList>
    </citation>
    <scope>NUCLEOTIDE SEQUENCE [LARGE SCALE GENOMIC DNA]</scope>
    <source>
        <strain evidence="2">JIC</strain>
    </source>
</reference>
<dbReference type="EMBL" id="JBDFQZ010000013">
    <property type="protein sequence ID" value="KAK9669612.1"/>
    <property type="molecule type" value="Genomic_DNA"/>
</dbReference>
<dbReference type="SUPFAM" id="SSF111388">
    <property type="entry name" value="Pollen allergen ole e 6"/>
    <property type="match status" value="1"/>
</dbReference>
<gene>
    <name evidence="2" type="ORF">RND81_13G143400</name>
</gene>
<protein>
    <submittedName>
        <fullName evidence="2">Uncharacterized protein</fullName>
    </submittedName>
</protein>
<dbReference type="PANTHER" id="PTHR35632">
    <property type="entry name" value="MAJOR POLLEN ALLERGEN OLE E 6-LIKE"/>
    <property type="match status" value="1"/>
</dbReference>
<feature type="chain" id="PRO_5043407692" evidence="1">
    <location>
        <begin position="26"/>
        <end position="75"/>
    </location>
</feature>
<dbReference type="AlphaFoldDB" id="A0AAW1H3Y6"/>
<proteinExistence type="predicted"/>
<keyword evidence="1" id="KW-0732">Signal</keyword>
<feature type="signal peptide" evidence="1">
    <location>
        <begin position="1"/>
        <end position="25"/>
    </location>
</feature>
<evidence type="ECO:0000256" key="1">
    <source>
        <dbReference type="SAM" id="SignalP"/>
    </source>
</evidence>
<name>A0AAW1H3Y6_SAPOF</name>
<dbReference type="InterPro" id="IPR015333">
    <property type="entry name" value="Pollen_allergen_ole-e-6"/>
</dbReference>
<accession>A0AAW1H3Y6</accession>
<dbReference type="Gene3D" id="1.10.287.720">
    <property type="entry name" value="Pollen allergen ole e 6"/>
    <property type="match status" value="1"/>
</dbReference>
<evidence type="ECO:0000313" key="3">
    <source>
        <dbReference type="Proteomes" id="UP001443914"/>
    </source>
</evidence>
<sequence>MGSNKLVAIFLMCIIVASVVNVVVANDHDEHTSEVYRKCYEKCMKGCKDGETHCEVKCDEDCDEEDHKARLAGVH</sequence>
<dbReference type="Pfam" id="PF09253">
    <property type="entry name" value="Ole_e_6"/>
    <property type="match status" value="1"/>
</dbReference>
<comment type="caution">
    <text evidence="2">The sequence shown here is derived from an EMBL/GenBank/DDBJ whole genome shotgun (WGS) entry which is preliminary data.</text>
</comment>
<dbReference type="InterPro" id="IPR036466">
    <property type="entry name" value="Pollen_allergen_ole-e-6_sf"/>
</dbReference>
<dbReference type="PANTHER" id="PTHR35632:SF1">
    <property type="entry name" value="MAJOR POLLEN ALLERGEN OLE E 6-LIKE"/>
    <property type="match status" value="1"/>
</dbReference>
<organism evidence="2 3">
    <name type="scientific">Saponaria officinalis</name>
    <name type="common">Common soapwort</name>
    <name type="synonym">Lychnis saponaria</name>
    <dbReference type="NCBI Taxonomy" id="3572"/>
    <lineage>
        <taxon>Eukaryota</taxon>
        <taxon>Viridiplantae</taxon>
        <taxon>Streptophyta</taxon>
        <taxon>Embryophyta</taxon>
        <taxon>Tracheophyta</taxon>
        <taxon>Spermatophyta</taxon>
        <taxon>Magnoliopsida</taxon>
        <taxon>eudicotyledons</taxon>
        <taxon>Gunneridae</taxon>
        <taxon>Pentapetalae</taxon>
        <taxon>Caryophyllales</taxon>
        <taxon>Caryophyllaceae</taxon>
        <taxon>Caryophylleae</taxon>
        <taxon>Saponaria</taxon>
    </lineage>
</organism>
<evidence type="ECO:0000313" key="2">
    <source>
        <dbReference type="EMBL" id="KAK9669612.1"/>
    </source>
</evidence>
<keyword evidence="3" id="KW-1185">Reference proteome</keyword>
<dbReference type="Proteomes" id="UP001443914">
    <property type="component" value="Unassembled WGS sequence"/>
</dbReference>